<comment type="caution">
    <text evidence="2">The sequence shown here is derived from an EMBL/GenBank/DDBJ whole genome shotgun (WGS) entry which is preliminary data.</text>
</comment>
<feature type="signal peptide" evidence="1">
    <location>
        <begin position="1"/>
        <end position="27"/>
    </location>
</feature>
<dbReference type="RefSeq" id="WP_097838545.1">
    <property type="nucleotide sequence ID" value="NZ_NMTY01000003.1"/>
</dbReference>
<name>A0A2A7AU34_9FIRM</name>
<accession>A0A2A7AU34</accession>
<dbReference type="EMBL" id="NMTY01000003">
    <property type="protein sequence ID" value="PDX82695.1"/>
    <property type="molecule type" value="Genomic_DNA"/>
</dbReference>
<dbReference type="AlphaFoldDB" id="A0A2A7AU34"/>
<dbReference type="Gene3D" id="2.60.40.1850">
    <property type="match status" value="1"/>
</dbReference>
<sequence>MTKFLKRSGAALLSLVLLCVLAIGAGAAASQTVGVKFWKERSDKESMANTGVDSDRTATLTHQANGTYTLTLPVKQVSKMGVTGSLSGLTIGDVAYDGTLTGDFEKGTAVLTIKNLPASVLTGSDVNRSITVTCNIQMDMSLLGELNTTARMCIWNKK</sequence>
<feature type="chain" id="PRO_5013083112" evidence="1">
    <location>
        <begin position="28"/>
        <end position="158"/>
    </location>
</feature>
<organism evidence="2 3">
    <name type="scientific">Faecalibacterium prausnitzii</name>
    <dbReference type="NCBI Taxonomy" id="853"/>
    <lineage>
        <taxon>Bacteria</taxon>
        <taxon>Bacillati</taxon>
        <taxon>Bacillota</taxon>
        <taxon>Clostridia</taxon>
        <taxon>Eubacteriales</taxon>
        <taxon>Oscillospiraceae</taxon>
        <taxon>Faecalibacterium</taxon>
    </lineage>
</organism>
<proteinExistence type="predicted"/>
<reference evidence="2 3" key="1">
    <citation type="journal article" date="2017" name="Front. Microbiol.">
        <title>New Insights into the Diversity of the Genus Faecalibacterium.</title>
        <authorList>
            <person name="Benevides L."/>
            <person name="Burman S."/>
            <person name="Martin R."/>
            <person name="Robert V."/>
            <person name="Thomas M."/>
            <person name="Miquel S."/>
            <person name="Chain F."/>
            <person name="Sokol H."/>
            <person name="Bermudez-Humaran L.G."/>
            <person name="Morrison M."/>
            <person name="Langella P."/>
            <person name="Azevedo V.A."/>
            <person name="Chatel J.M."/>
            <person name="Soares S."/>
        </authorList>
    </citation>
    <scope>NUCLEOTIDE SEQUENCE [LARGE SCALE GENOMIC DNA]</scope>
    <source>
        <strain evidence="2 3">CNCM I 4575</strain>
    </source>
</reference>
<evidence type="ECO:0000256" key="1">
    <source>
        <dbReference type="SAM" id="SignalP"/>
    </source>
</evidence>
<evidence type="ECO:0000313" key="3">
    <source>
        <dbReference type="Proteomes" id="UP000220005"/>
    </source>
</evidence>
<dbReference type="InterPro" id="IPR037250">
    <property type="entry name" value="NEAT_dom_sf"/>
</dbReference>
<protein>
    <submittedName>
        <fullName evidence="2">Pilin</fullName>
    </submittedName>
</protein>
<evidence type="ECO:0000313" key="2">
    <source>
        <dbReference type="EMBL" id="PDX82695.1"/>
    </source>
</evidence>
<keyword evidence="1" id="KW-0732">Signal</keyword>
<dbReference type="Proteomes" id="UP000220005">
    <property type="component" value="Unassembled WGS sequence"/>
</dbReference>
<gene>
    <name evidence="2" type="ORF">CGS58_00550</name>
</gene>